<dbReference type="PANTHER" id="PTHR21064:SF6">
    <property type="entry name" value="AMINOGLYCOSIDE PHOSPHOTRANSFERASE DOMAIN-CONTAINING PROTEIN"/>
    <property type="match status" value="1"/>
</dbReference>
<accession>A0A2T6BXI4</accession>
<dbReference type="SUPFAM" id="SSF56112">
    <property type="entry name" value="Protein kinase-like (PK-like)"/>
    <property type="match status" value="1"/>
</dbReference>
<gene>
    <name evidence="3" type="ORF">C8P63_10894</name>
</gene>
<dbReference type="Gene3D" id="3.90.1200.10">
    <property type="match status" value="1"/>
</dbReference>
<dbReference type="InterPro" id="IPR002575">
    <property type="entry name" value="Aminoglycoside_PTrfase"/>
</dbReference>
<feature type="domain" description="Aminoglycoside phosphotransferase" evidence="2">
    <location>
        <begin position="27"/>
        <end position="263"/>
    </location>
</feature>
<dbReference type="EMBL" id="QBKR01000008">
    <property type="protein sequence ID" value="PTX60784.1"/>
    <property type="molecule type" value="Genomic_DNA"/>
</dbReference>
<dbReference type="InterPro" id="IPR050249">
    <property type="entry name" value="Pseudomonas-type_ThrB"/>
</dbReference>
<sequence>MGHESPEETKPQIPEQAKHAYGIKTNRFLGGFESWIYEYDHPAGTRILRITPLSHRCPDQIRAELDWVRYLGENGLSVSKPVPTLDGRWVFHLDEGDSAGTAAAFLKAPGKPPTNEDWDTPLFRNMGEFVGKMHALTKAYTPLNPQCRRPEWREELDDCGDRYLDRVDDGIAKRFWENREYLDQLPKGPDSFGLVHSDVHRGNFFLDRGKITLFDFDDSTYSWFVEDIALALFYAVFPGTEERRKDAPRFYEAFLEGYARMNALSSQWLKEIPFFMKKRELLLYLVLTGRKRTDHPFMKGRKERLLEDLPVVEIPF</sequence>
<evidence type="ECO:0000259" key="2">
    <source>
        <dbReference type="Pfam" id="PF01636"/>
    </source>
</evidence>
<evidence type="ECO:0000313" key="3">
    <source>
        <dbReference type="EMBL" id="PTX60784.1"/>
    </source>
</evidence>
<evidence type="ECO:0000256" key="1">
    <source>
        <dbReference type="ARBA" id="ARBA00038240"/>
    </source>
</evidence>
<dbReference type="Proteomes" id="UP000244240">
    <property type="component" value="Unassembled WGS sequence"/>
</dbReference>
<keyword evidence="3" id="KW-0808">Transferase</keyword>
<protein>
    <submittedName>
        <fullName evidence="3">Ser/Thr protein kinase RdoA (MazF antagonist)</fullName>
    </submittedName>
</protein>
<dbReference type="InterPro" id="IPR011009">
    <property type="entry name" value="Kinase-like_dom_sf"/>
</dbReference>
<comment type="similarity">
    <text evidence="1">Belongs to the pseudomonas-type ThrB family.</text>
</comment>
<dbReference type="AlphaFoldDB" id="A0A2T6BXI4"/>
<evidence type="ECO:0000313" key="4">
    <source>
        <dbReference type="Proteomes" id="UP000244240"/>
    </source>
</evidence>
<organism evidence="3 4">
    <name type="scientific">Melghirimyces profundicolus</name>
    <dbReference type="NCBI Taxonomy" id="1242148"/>
    <lineage>
        <taxon>Bacteria</taxon>
        <taxon>Bacillati</taxon>
        <taxon>Bacillota</taxon>
        <taxon>Bacilli</taxon>
        <taxon>Bacillales</taxon>
        <taxon>Thermoactinomycetaceae</taxon>
        <taxon>Melghirimyces</taxon>
    </lineage>
</organism>
<name>A0A2T6BXI4_9BACL</name>
<proteinExistence type="inferred from homology"/>
<keyword evidence="4" id="KW-1185">Reference proteome</keyword>
<comment type="caution">
    <text evidence="3">The sequence shown here is derived from an EMBL/GenBank/DDBJ whole genome shotgun (WGS) entry which is preliminary data.</text>
</comment>
<reference evidence="3 4" key="1">
    <citation type="submission" date="2018-04" db="EMBL/GenBank/DDBJ databases">
        <title>Genomic Encyclopedia of Archaeal and Bacterial Type Strains, Phase II (KMG-II): from individual species to whole genera.</title>
        <authorList>
            <person name="Goeker M."/>
        </authorList>
    </citation>
    <scope>NUCLEOTIDE SEQUENCE [LARGE SCALE GENOMIC DNA]</scope>
    <source>
        <strain evidence="3 4">DSM 45787</strain>
    </source>
</reference>
<keyword evidence="3" id="KW-0418">Kinase</keyword>
<dbReference type="PANTHER" id="PTHR21064">
    <property type="entry name" value="AMINOGLYCOSIDE PHOSPHOTRANSFERASE DOMAIN-CONTAINING PROTEIN-RELATED"/>
    <property type="match status" value="1"/>
</dbReference>
<dbReference type="GO" id="GO:0004413">
    <property type="term" value="F:homoserine kinase activity"/>
    <property type="evidence" value="ECO:0007669"/>
    <property type="project" value="TreeGrafter"/>
</dbReference>
<dbReference type="RefSeq" id="WP_170109550.1">
    <property type="nucleotide sequence ID" value="NZ_QBKR01000008.1"/>
</dbReference>
<dbReference type="Pfam" id="PF01636">
    <property type="entry name" value="APH"/>
    <property type="match status" value="1"/>
</dbReference>
<dbReference type="GO" id="GO:0009088">
    <property type="term" value="P:threonine biosynthetic process"/>
    <property type="evidence" value="ECO:0007669"/>
    <property type="project" value="TreeGrafter"/>
</dbReference>